<evidence type="ECO:0000313" key="7">
    <source>
        <dbReference type="EMBL" id="SDO44019.1"/>
    </source>
</evidence>
<feature type="transmembrane region" description="Helical" evidence="5">
    <location>
        <begin position="148"/>
        <end position="170"/>
    </location>
</feature>
<dbReference type="InterPro" id="IPR049453">
    <property type="entry name" value="Memb_transporter_dom"/>
</dbReference>
<feature type="transmembrane region" description="Helical" evidence="5">
    <location>
        <begin position="100"/>
        <end position="119"/>
    </location>
</feature>
<dbReference type="EMBL" id="FNIB01000018">
    <property type="protein sequence ID" value="SDO44019.1"/>
    <property type="molecule type" value="Genomic_DNA"/>
</dbReference>
<evidence type="ECO:0000313" key="10">
    <source>
        <dbReference type="Proteomes" id="UP000298252"/>
    </source>
</evidence>
<proteinExistence type="predicted"/>
<evidence type="ECO:0000259" key="6">
    <source>
        <dbReference type="Pfam" id="PF13515"/>
    </source>
</evidence>
<dbReference type="STRING" id="1424659.SAMN05216368_11840"/>
<evidence type="ECO:0000313" key="9">
    <source>
        <dbReference type="Proteomes" id="UP000199639"/>
    </source>
</evidence>
<name>A0A4R8UV94_9MICO</name>
<reference evidence="8 10" key="2">
    <citation type="submission" date="2019-03" db="EMBL/GenBank/DDBJ databases">
        <title>Genomics of glacier-inhabiting Cryobacterium strains.</title>
        <authorList>
            <person name="Liu Q."/>
            <person name="Xin Y.-H."/>
        </authorList>
    </citation>
    <scope>NUCLEOTIDE SEQUENCE [LARGE SCALE GENOMIC DNA]</scope>
    <source>
        <strain evidence="8 10">Hh8</strain>
    </source>
</reference>
<dbReference type="Proteomes" id="UP000298252">
    <property type="component" value="Unassembled WGS sequence"/>
</dbReference>
<feature type="transmembrane region" description="Helical" evidence="5">
    <location>
        <begin position="75"/>
        <end position="95"/>
    </location>
</feature>
<evidence type="ECO:0000256" key="2">
    <source>
        <dbReference type="ARBA" id="ARBA00022692"/>
    </source>
</evidence>
<dbReference type="AlphaFoldDB" id="A0A4R8UV94"/>
<evidence type="ECO:0000256" key="3">
    <source>
        <dbReference type="ARBA" id="ARBA00022989"/>
    </source>
</evidence>
<dbReference type="Proteomes" id="UP000199639">
    <property type="component" value="Unassembled WGS sequence"/>
</dbReference>
<dbReference type="GO" id="GO:0016020">
    <property type="term" value="C:membrane"/>
    <property type="evidence" value="ECO:0007669"/>
    <property type="project" value="UniProtKB-SubCell"/>
</dbReference>
<keyword evidence="3 5" id="KW-1133">Transmembrane helix</keyword>
<evidence type="ECO:0000256" key="4">
    <source>
        <dbReference type="ARBA" id="ARBA00023136"/>
    </source>
</evidence>
<keyword evidence="2 5" id="KW-0812">Transmembrane</keyword>
<dbReference type="EMBL" id="SOFD01000041">
    <property type="protein sequence ID" value="TFB72890.1"/>
    <property type="molecule type" value="Genomic_DNA"/>
</dbReference>
<keyword evidence="4 5" id="KW-0472">Membrane</keyword>
<evidence type="ECO:0000256" key="1">
    <source>
        <dbReference type="ARBA" id="ARBA00004141"/>
    </source>
</evidence>
<evidence type="ECO:0000256" key="5">
    <source>
        <dbReference type="SAM" id="Phobius"/>
    </source>
</evidence>
<accession>A0A4R8UV94</accession>
<organism evidence="7 9">
    <name type="scientific">Cryobacterium flavum</name>
    <dbReference type="NCBI Taxonomy" id="1424659"/>
    <lineage>
        <taxon>Bacteria</taxon>
        <taxon>Bacillati</taxon>
        <taxon>Actinomycetota</taxon>
        <taxon>Actinomycetes</taxon>
        <taxon>Micrococcales</taxon>
        <taxon>Microbacteriaceae</taxon>
        <taxon>Cryobacterium</taxon>
    </lineage>
</organism>
<feature type="domain" description="Integral membrane bound transporter" evidence="6">
    <location>
        <begin position="47"/>
        <end position="162"/>
    </location>
</feature>
<reference evidence="7 9" key="1">
    <citation type="submission" date="2016-10" db="EMBL/GenBank/DDBJ databases">
        <authorList>
            <person name="Varghese N."/>
            <person name="Submissions S."/>
        </authorList>
    </citation>
    <scope>NUCLEOTIDE SEQUENCE [LARGE SCALE GENOMIC DNA]</scope>
    <source>
        <strain evidence="7 9">CGMCC 1.11215</strain>
    </source>
</reference>
<protein>
    <submittedName>
        <fullName evidence="8">FUSC family protein</fullName>
    </submittedName>
    <submittedName>
        <fullName evidence="7">Fusaric acid resistance protein-like</fullName>
    </submittedName>
</protein>
<sequence>MTGTTLASVTHTAWQLKSQITRSRMLQAGKAAVAVGISWSIAPHLPGVADNYPYYAPLGALVSMYPTLMGSVRNALQTLGSLAVGIVLAAAVLVLSQPNVVTISVAVGIGALIAATGWFGNNREYIPVTVLFVLIVGGPDADSYSIGYIVQISLGIVIGLLVNMLVFPALNLNGVGQKLSNYRSALADHLSEVAEALAEHWPPERDGWASRKDSLINLSSGLRTALQQADESRKVNPRARIHRHRDLSADYEDLAALETIAFHVRDLTEVLAGAVWGTPIKVELREDLRPSVSLALDAMAAALRDWDSGNTDLTAHSAAADALASLMAELDDRKDSTPATSMGAAISIAMDIARALAALLSRLESPATDD</sequence>
<gene>
    <name evidence="8" type="ORF">E3O21_17440</name>
    <name evidence="7" type="ORF">SAMN05216368_11840</name>
</gene>
<keyword evidence="10" id="KW-1185">Reference proteome</keyword>
<dbReference type="Pfam" id="PF13515">
    <property type="entry name" value="FUSC_2"/>
    <property type="match status" value="1"/>
</dbReference>
<evidence type="ECO:0000313" key="8">
    <source>
        <dbReference type="EMBL" id="TFB72890.1"/>
    </source>
</evidence>
<comment type="subcellular location">
    <subcellularLocation>
        <location evidence="1">Membrane</location>
        <topology evidence="1">Multi-pass membrane protein</topology>
    </subcellularLocation>
</comment>
<dbReference type="RefSeq" id="WP_092342137.1">
    <property type="nucleotide sequence ID" value="NZ_FNIB01000018.1"/>
</dbReference>